<feature type="region of interest" description="Disordered" evidence="1">
    <location>
        <begin position="29"/>
        <end position="52"/>
    </location>
</feature>
<name>A0AAQ3W7K1_9ENTE</name>
<proteinExistence type="predicted"/>
<gene>
    <name evidence="3" type="ORF">A5821_001246</name>
</gene>
<evidence type="ECO:0000256" key="1">
    <source>
        <dbReference type="SAM" id="MobiDB-lite"/>
    </source>
</evidence>
<organism evidence="3 4">
    <name type="scientific">Candidatus Enterococcus palustris</name>
    <dbReference type="NCBI Taxonomy" id="1834189"/>
    <lineage>
        <taxon>Bacteria</taxon>
        <taxon>Bacillati</taxon>
        <taxon>Bacillota</taxon>
        <taxon>Bacilli</taxon>
        <taxon>Lactobacillales</taxon>
        <taxon>Enterococcaceae</taxon>
        <taxon>Enterococcus</taxon>
    </lineage>
</organism>
<evidence type="ECO:0000313" key="4">
    <source>
        <dbReference type="Proteomes" id="UP000194948"/>
    </source>
</evidence>
<dbReference type="AlphaFoldDB" id="A0AAQ3W7K1"/>
<feature type="domain" description="WxL" evidence="2">
    <location>
        <begin position="16"/>
        <end position="210"/>
    </location>
</feature>
<accession>A0AAQ3W7K1</accession>
<reference evidence="3" key="2">
    <citation type="submission" date="2024-03" db="EMBL/GenBank/DDBJ databases">
        <title>The Genome Sequence of Enterococcus sp. DIV0205d.</title>
        <authorList>
            <consortium name="The Broad Institute Genomics Platform"/>
            <consortium name="The Broad Institute Microbial Omics Core"/>
            <consortium name="The Broad Institute Genomic Center for Infectious Diseases"/>
            <person name="Earl A."/>
            <person name="Manson A."/>
            <person name="Gilmore M."/>
            <person name="Schwartman J."/>
            <person name="Shea T."/>
            <person name="Abouelleil A."/>
            <person name="Cao P."/>
            <person name="Chapman S."/>
            <person name="Cusick C."/>
            <person name="Young S."/>
            <person name="Neafsey D."/>
            <person name="Nusbaum C."/>
            <person name="Birren B."/>
        </authorList>
    </citation>
    <scope>NUCLEOTIDE SEQUENCE</scope>
    <source>
        <strain evidence="3">7F3_DIV0205</strain>
    </source>
</reference>
<dbReference type="InterPro" id="IPR027994">
    <property type="entry name" value="WxL_dom"/>
</dbReference>
<keyword evidence="4" id="KW-1185">Reference proteome</keyword>
<sequence length="212" mass="22722">MAVLLLSGQNAYADTATEKTTTADVEVLKSGGIEPGKPEEPEEPIGPGTGTGDFTINAVSNFKFGKIKMGAAGIAEVKDNEKLGIEIIDERGTGTGWNVQVSMTNFVSTIQGNQDTIVKGWELVIPQGQISSKLGDMQNPPTSRSVIINSANKNETILTADKNKGMGRYTSIFMDDKTKELNKSVRLAIPAYAKIGQYKAELTWSLINGPVK</sequence>
<dbReference type="EMBL" id="CP147244">
    <property type="protein sequence ID" value="WYK00152.1"/>
    <property type="molecule type" value="Genomic_DNA"/>
</dbReference>
<protein>
    <recommendedName>
        <fullName evidence="2">WxL domain-containing protein</fullName>
    </recommendedName>
</protein>
<reference evidence="3" key="1">
    <citation type="submission" date="2017-05" db="EMBL/GenBank/DDBJ databases">
        <authorList>
            <consortium name="The Broad Institute Genomics Platform"/>
            <consortium name="The Broad Institute Genomic Center for Infectious Diseases"/>
            <person name="Earl A."/>
            <person name="Manson A."/>
            <person name="Schwartman J."/>
            <person name="Gilmore M."/>
            <person name="Abouelleil A."/>
            <person name="Cao P."/>
            <person name="Chapman S."/>
            <person name="Cusick C."/>
            <person name="Shea T."/>
            <person name="Young S."/>
            <person name="Neafsey D."/>
            <person name="Nusbaum C."/>
            <person name="Birren B."/>
        </authorList>
    </citation>
    <scope>NUCLEOTIDE SEQUENCE</scope>
    <source>
        <strain evidence="3">7F3_DIV0205</strain>
    </source>
</reference>
<evidence type="ECO:0000259" key="2">
    <source>
        <dbReference type="Pfam" id="PF13731"/>
    </source>
</evidence>
<dbReference type="Pfam" id="PF13731">
    <property type="entry name" value="WxL"/>
    <property type="match status" value="1"/>
</dbReference>
<dbReference type="Proteomes" id="UP000194948">
    <property type="component" value="Chromosome"/>
</dbReference>
<evidence type="ECO:0000313" key="3">
    <source>
        <dbReference type="EMBL" id="WYK00152.1"/>
    </source>
</evidence>